<name>A0AAW0BZH2_9AGAR</name>
<dbReference type="AlphaFoldDB" id="A0AAW0BZH2"/>
<evidence type="ECO:0000313" key="2">
    <source>
        <dbReference type="Proteomes" id="UP001362999"/>
    </source>
</evidence>
<reference evidence="1 2" key="1">
    <citation type="journal article" date="2024" name="J Genomics">
        <title>Draft genome sequencing and assembly of Favolaschia claudopus CIRM-BRFM 2984 isolated from oak limbs.</title>
        <authorList>
            <person name="Navarro D."/>
            <person name="Drula E."/>
            <person name="Chaduli D."/>
            <person name="Cazenave R."/>
            <person name="Ahrendt S."/>
            <person name="Wang J."/>
            <person name="Lipzen A."/>
            <person name="Daum C."/>
            <person name="Barry K."/>
            <person name="Grigoriev I.V."/>
            <person name="Favel A."/>
            <person name="Rosso M.N."/>
            <person name="Martin F."/>
        </authorList>
    </citation>
    <scope>NUCLEOTIDE SEQUENCE [LARGE SCALE GENOMIC DNA]</scope>
    <source>
        <strain evidence="1 2">CIRM-BRFM 2984</strain>
    </source>
</reference>
<gene>
    <name evidence="1" type="ORF">R3P38DRAFT_3507854</name>
</gene>
<accession>A0AAW0BZH2</accession>
<organism evidence="1 2">
    <name type="scientific">Favolaschia claudopus</name>
    <dbReference type="NCBI Taxonomy" id="2862362"/>
    <lineage>
        <taxon>Eukaryota</taxon>
        <taxon>Fungi</taxon>
        <taxon>Dikarya</taxon>
        <taxon>Basidiomycota</taxon>
        <taxon>Agaricomycotina</taxon>
        <taxon>Agaricomycetes</taxon>
        <taxon>Agaricomycetidae</taxon>
        <taxon>Agaricales</taxon>
        <taxon>Marasmiineae</taxon>
        <taxon>Mycenaceae</taxon>
        <taxon>Favolaschia</taxon>
    </lineage>
</organism>
<sequence>MNQMYLSRLPEELKDALRDIADTHKTNAERLMDYGSRNPSNNADVYLEYCRYLMVHPDRDEREYITISRRVYTLEQANGGTPLSVHHNSGVLSDSEILAAFAERHKKRADQLLSSGSYHSFADVYVEYCTYLMLHPDKGSAEYIRQRHTFGRVHAMEQQSQGRAPYVTPTSSILSDEDTLCAFAEAHKKRAEHLLSQGPPNYNAHLHSGAVYFQYCLYLILHCETQTREYANDESQQRVCARVHTLEQTSPTPFQPSVLGML</sequence>
<comment type="caution">
    <text evidence="1">The sequence shown here is derived from an EMBL/GenBank/DDBJ whole genome shotgun (WGS) entry which is preliminary data.</text>
</comment>
<dbReference type="Proteomes" id="UP001362999">
    <property type="component" value="Unassembled WGS sequence"/>
</dbReference>
<proteinExistence type="predicted"/>
<keyword evidence="2" id="KW-1185">Reference proteome</keyword>
<dbReference type="EMBL" id="JAWWNJ010000024">
    <property type="protein sequence ID" value="KAK7031778.1"/>
    <property type="molecule type" value="Genomic_DNA"/>
</dbReference>
<protein>
    <submittedName>
        <fullName evidence="1">Uncharacterized protein</fullName>
    </submittedName>
</protein>
<evidence type="ECO:0000313" key="1">
    <source>
        <dbReference type="EMBL" id="KAK7031778.1"/>
    </source>
</evidence>